<protein>
    <recommendedName>
        <fullName evidence="4">Crinkler effector protein N-terminal domain-containing protein</fullName>
    </recommendedName>
</protein>
<evidence type="ECO:0000313" key="5">
    <source>
        <dbReference type="EMBL" id="EGN99464.1"/>
    </source>
</evidence>
<organism evidence="6">
    <name type="scientific">Serpula lacrymans var. lacrymans (strain S7.3)</name>
    <name type="common">Dry rot fungus</name>
    <dbReference type="NCBI Taxonomy" id="936435"/>
    <lineage>
        <taxon>Eukaryota</taxon>
        <taxon>Fungi</taxon>
        <taxon>Dikarya</taxon>
        <taxon>Basidiomycota</taxon>
        <taxon>Agaricomycotina</taxon>
        <taxon>Agaricomycetes</taxon>
        <taxon>Agaricomycetidae</taxon>
        <taxon>Boletales</taxon>
        <taxon>Coniophorineae</taxon>
        <taxon>Serpulaceae</taxon>
        <taxon>Serpula</taxon>
    </lineage>
</organism>
<sequence length="271" mass="30763">MKQSGHVNNRSTIGQSVDQRLVDRFGDFPGYGGVAHQGMAELPHTRAPSFIFSFSPAKCHNMEKLNCWVYGEDVENILPVNISSSETVYDLKKVIKDENSLQVQAKYLELYSICLPDDEQLEGKLNRWDHSKEMKLTTRSKLSTLFPKSKEGVWFIIVRAPSSFSRKIEVPNLTLCCWNERFVTFRDVEATNLELYKVSFPYEGGDSLEGVLSNLTSPSLENPPGGGAAVVRCFYATACQLHLIIGMWHLQFQLNLNDDDHSLHITRRAFR</sequence>
<dbReference type="eggNOG" id="ENOG502T7NP">
    <property type="taxonomic scope" value="Eukaryota"/>
</dbReference>
<evidence type="ECO:0000256" key="3">
    <source>
        <dbReference type="ARBA" id="ARBA00022525"/>
    </source>
</evidence>
<dbReference type="OrthoDB" id="3168051at2759"/>
<keyword evidence="6" id="KW-1185">Reference proteome</keyword>
<dbReference type="EMBL" id="GL945480">
    <property type="protein sequence ID" value="EGN99464.1"/>
    <property type="molecule type" value="Genomic_DNA"/>
</dbReference>
<dbReference type="GO" id="GO:0043657">
    <property type="term" value="C:host cell"/>
    <property type="evidence" value="ECO:0007669"/>
    <property type="project" value="UniProtKB-SubCell"/>
</dbReference>
<dbReference type="GO" id="GO:0005576">
    <property type="term" value="C:extracellular region"/>
    <property type="evidence" value="ECO:0007669"/>
    <property type="project" value="UniProtKB-SubCell"/>
</dbReference>
<evidence type="ECO:0000256" key="1">
    <source>
        <dbReference type="ARBA" id="ARBA00004340"/>
    </source>
</evidence>
<reference evidence="6" key="1">
    <citation type="journal article" date="2011" name="Science">
        <title>The plant cell wall-decomposing machinery underlies the functional diversity of forest fungi.</title>
        <authorList>
            <person name="Eastwood D.C."/>
            <person name="Floudas D."/>
            <person name="Binder M."/>
            <person name="Majcherczyk A."/>
            <person name="Schneider P."/>
            <person name="Aerts A."/>
            <person name="Asiegbu F.O."/>
            <person name="Baker S.E."/>
            <person name="Barry K."/>
            <person name="Bendiksby M."/>
            <person name="Blumentritt M."/>
            <person name="Coutinho P.M."/>
            <person name="Cullen D."/>
            <person name="de Vries R.P."/>
            <person name="Gathman A."/>
            <person name="Goodell B."/>
            <person name="Henrissat B."/>
            <person name="Ihrmark K."/>
            <person name="Kauserud H."/>
            <person name="Kohler A."/>
            <person name="LaButti K."/>
            <person name="Lapidus A."/>
            <person name="Lavin J.L."/>
            <person name="Lee Y.-H."/>
            <person name="Lindquist E."/>
            <person name="Lilly W."/>
            <person name="Lucas S."/>
            <person name="Morin E."/>
            <person name="Murat C."/>
            <person name="Oguiza J.A."/>
            <person name="Park J."/>
            <person name="Pisabarro A.G."/>
            <person name="Riley R."/>
            <person name="Rosling A."/>
            <person name="Salamov A."/>
            <person name="Schmidt O."/>
            <person name="Schmutz J."/>
            <person name="Skrede I."/>
            <person name="Stenlid J."/>
            <person name="Wiebenga A."/>
            <person name="Xie X."/>
            <person name="Kuees U."/>
            <person name="Hibbett D.S."/>
            <person name="Hoffmeister D."/>
            <person name="Hoegberg N."/>
            <person name="Martin F."/>
            <person name="Grigoriev I.V."/>
            <person name="Watkinson S.C."/>
        </authorList>
    </citation>
    <scope>NUCLEOTIDE SEQUENCE [LARGE SCALE GENOMIC DNA]</scope>
    <source>
        <strain evidence="6">strain S7.3</strain>
    </source>
</reference>
<evidence type="ECO:0000313" key="6">
    <source>
        <dbReference type="Proteomes" id="UP000008063"/>
    </source>
</evidence>
<feature type="domain" description="Crinkler effector protein N-terminal" evidence="4">
    <location>
        <begin position="64"/>
        <end position="152"/>
    </location>
</feature>
<dbReference type="Proteomes" id="UP000008063">
    <property type="component" value="Unassembled WGS sequence"/>
</dbReference>
<dbReference type="HOGENOM" id="CLU_1027321_0_0_1"/>
<proteinExistence type="predicted"/>
<gene>
    <name evidence="5" type="ORF">SERLA73DRAFT_73990</name>
</gene>
<evidence type="ECO:0000259" key="4">
    <source>
        <dbReference type="Pfam" id="PF20147"/>
    </source>
</evidence>
<dbReference type="Pfam" id="PF20147">
    <property type="entry name" value="Crinkler"/>
    <property type="match status" value="1"/>
</dbReference>
<dbReference type="InterPro" id="IPR045379">
    <property type="entry name" value="Crinkler_N"/>
</dbReference>
<name>F8PXD8_SERL3</name>
<dbReference type="AlphaFoldDB" id="F8PXD8"/>
<keyword evidence="3" id="KW-0964">Secreted</keyword>
<comment type="subcellular location">
    <subcellularLocation>
        <location evidence="1">Host cell</location>
    </subcellularLocation>
    <subcellularLocation>
        <location evidence="2">Secreted</location>
    </subcellularLocation>
</comment>
<accession>F8PXD8</accession>
<dbReference type="InParanoid" id="F8PXD8"/>
<evidence type="ECO:0000256" key="2">
    <source>
        <dbReference type="ARBA" id="ARBA00004613"/>
    </source>
</evidence>